<comment type="caution">
    <text evidence="1">The sequence shown here is derived from an EMBL/GenBank/DDBJ whole genome shotgun (WGS) entry which is preliminary data.</text>
</comment>
<keyword evidence="2" id="KW-1185">Reference proteome</keyword>
<accession>C9KQ02</accession>
<dbReference type="EMBL" id="ABWK02000020">
    <property type="protein sequence ID" value="EEX68307.1"/>
    <property type="molecule type" value="Genomic_DNA"/>
</dbReference>
<proteinExistence type="predicted"/>
<reference evidence="1" key="1">
    <citation type="submission" date="2009-09" db="EMBL/GenBank/DDBJ databases">
        <authorList>
            <person name="Weinstock G."/>
            <person name="Sodergren E."/>
            <person name="Clifton S."/>
            <person name="Fulton L."/>
            <person name="Fulton B."/>
            <person name="Courtney L."/>
            <person name="Fronick C."/>
            <person name="Harrison M."/>
            <person name="Strong C."/>
            <person name="Farmer C."/>
            <person name="Delahaunty K."/>
            <person name="Markovic C."/>
            <person name="Hall O."/>
            <person name="Minx P."/>
            <person name="Tomlinson C."/>
            <person name="Mitreva M."/>
            <person name="Nelson J."/>
            <person name="Hou S."/>
            <person name="Wollam A."/>
            <person name="Pepin K.H."/>
            <person name="Johnson M."/>
            <person name="Bhonagiri V."/>
            <person name="Nash W.E."/>
            <person name="Warren W."/>
            <person name="Chinwalla A."/>
            <person name="Mardis E.R."/>
            <person name="Wilson R.K."/>
        </authorList>
    </citation>
    <scope>NUCLEOTIDE SEQUENCE [LARGE SCALE GENOMIC DNA]</scope>
    <source>
        <strain evidence="1">DSM 20544</strain>
    </source>
</reference>
<evidence type="ECO:0000313" key="1">
    <source>
        <dbReference type="EMBL" id="EEX68307.1"/>
    </source>
</evidence>
<protein>
    <submittedName>
        <fullName evidence="1">Uncharacterized protein</fullName>
    </submittedName>
</protein>
<sequence>MRRSEQVEVFLIQRIKSFRGSVVLLYHTSAKLHFVKCVLGAMCASFRGSSMIQ</sequence>
<organism evidence="1 2">
    <name type="scientific">Mitsuokella multacida DSM 20544</name>
    <dbReference type="NCBI Taxonomy" id="500635"/>
    <lineage>
        <taxon>Bacteria</taxon>
        <taxon>Bacillati</taxon>
        <taxon>Bacillota</taxon>
        <taxon>Negativicutes</taxon>
        <taxon>Selenomonadales</taxon>
        <taxon>Selenomonadaceae</taxon>
        <taxon>Mitsuokella</taxon>
    </lineage>
</organism>
<gene>
    <name evidence="1" type="ORF">MITSMUL_05310</name>
</gene>
<dbReference type="PATRIC" id="fig|500635.8.peg.1943"/>
<name>C9KQ02_9FIRM</name>
<dbReference type="HOGENOM" id="CLU_3063534_0_0_9"/>
<dbReference type="Proteomes" id="UP000003671">
    <property type="component" value="Unassembled WGS sequence"/>
</dbReference>
<dbReference type="STRING" id="500635.MITSMUL_05310"/>
<dbReference type="AlphaFoldDB" id="C9KQ02"/>
<evidence type="ECO:0000313" key="2">
    <source>
        <dbReference type="Proteomes" id="UP000003671"/>
    </source>
</evidence>